<evidence type="ECO:0000256" key="8">
    <source>
        <dbReference type="ARBA" id="ARBA00022989"/>
    </source>
</evidence>
<keyword evidence="7 14" id="KW-0812">Transmembrane</keyword>
<evidence type="ECO:0000256" key="14">
    <source>
        <dbReference type="SAM" id="Phobius"/>
    </source>
</evidence>
<dbReference type="KEGG" id="hhk:HH1059_21430"/>
<evidence type="ECO:0000256" key="13">
    <source>
        <dbReference type="SAM" id="MobiDB-lite"/>
    </source>
</evidence>
<evidence type="ECO:0000256" key="10">
    <source>
        <dbReference type="ARBA" id="ARBA00023143"/>
    </source>
</evidence>
<feature type="transmembrane region" description="Helical" evidence="14">
    <location>
        <begin position="63"/>
        <end position="83"/>
    </location>
</feature>
<dbReference type="Gene3D" id="3.30.70.1530">
    <property type="entry name" value="Hypothetical protein rpa1041"/>
    <property type="match status" value="1"/>
</dbReference>
<evidence type="ECO:0000256" key="11">
    <source>
        <dbReference type="ARBA" id="ARBA00025936"/>
    </source>
</evidence>
<evidence type="ECO:0000256" key="6">
    <source>
        <dbReference type="ARBA" id="ARBA00022475"/>
    </source>
</evidence>
<dbReference type="RefSeq" id="WP_096410143.1">
    <property type="nucleotide sequence ID" value="NZ_AP017372.2"/>
</dbReference>
<feature type="region of interest" description="Disordered" evidence="13">
    <location>
        <begin position="1"/>
        <end position="40"/>
    </location>
</feature>
<dbReference type="PANTHER" id="PTHR30046">
    <property type="entry name" value="FLAGELLAR M-RING PROTEIN"/>
    <property type="match status" value="1"/>
</dbReference>
<dbReference type="NCBIfam" id="TIGR00206">
    <property type="entry name" value="fliF"/>
    <property type="match status" value="1"/>
</dbReference>
<evidence type="ECO:0000256" key="12">
    <source>
        <dbReference type="PIRNR" id="PIRNR004862"/>
    </source>
</evidence>
<evidence type="ECO:0000259" key="16">
    <source>
        <dbReference type="Pfam" id="PF08345"/>
    </source>
</evidence>
<evidence type="ECO:0000256" key="3">
    <source>
        <dbReference type="ARBA" id="ARBA00004651"/>
    </source>
</evidence>
<dbReference type="Proteomes" id="UP000218890">
    <property type="component" value="Chromosome"/>
</dbReference>
<evidence type="ECO:0000313" key="18">
    <source>
        <dbReference type="Proteomes" id="UP000218890"/>
    </source>
</evidence>
<comment type="function">
    <text evidence="1 12">The M ring may be actively involved in energy transduction.</text>
</comment>
<keyword evidence="6" id="KW-1003">Cell membrane</keyword>
<dbReference type="AlphaFoldDB" id="A0A125T2T3"/>
<keyword evidence="10 12" id="KW-0975">Bacterial flagellum</keyword>
<feature type="domain" description="Flagellar M-ring C-terminal" evidence="16">
    <location>
        <begin position="293"/>
        <end position="459"/>
    </location>
</feature>
<evidence type="ECO:0000256" key="9">
    <source>
        <dbReference type="ARBA" id="ARBA00023136"/>
    </source>
</evidence>
<gene>
    <name evidence="17" type="primary">fliF</name>
    <name evidence="17" type="ORF">HH1059_21430</name>
</gene>
<dbReference type="PRINTS" id="PR01009">
    <property type="entry name" value="FLGMRINGFLIF"/>
</dbReference>
<dbReference type="Pfam" id="PF08345">
    <property type="entry name" value="YscJ_FliF_C"/>
    <property type="match status" value="1"/>
</dbReference>
<comment type="subcellular location">
    <subcellularLocation>
        <location evidence="2 12">Bacterial flagellum basal body</location>
    </subcellularLocation>
    <subcellularLocation>
        <location evidence="3">Cell membrane</location>
        <topology evidence="3">Multi-pass membrane protein</topology>
    </subcellularLocation>
</comment>
<dbReference type="GO" id="GO:0005886">
    <property type="term" value="C:plasma membrane"/>
    <property type="evidence" value="ECO:0007669"/>
    <property type="project" value="UniProtKB-SubCell"/>
</dbReference>
<dbReference type="GO" id="GO:0071973">
    <property type="term" value="P:bacterial-type flagellum-dependent cell motility"/>
    <property type="evidence" value="ECO:0007669"/>
    <property type="project" value="InterPro"/>
</dbReference>
<feature type="domain" description="Flagellar M-ring N-terminal" evidence="15">
    <location>
        <begin position="88"/>
        <end position="260"/>
    </location>
</feature>
<keyword evidence="17" id="KW-0969">Cilium</keyword>
<feature type="region of interest" description="Disordered" evidence="13">
    <location>
        <begin position="331"/>
        <end position="381"/>
    </location>
</feature>
<dbReference type="PANTHER" id="PTHR30046:SF0">
    <property type="entry name" value="FLAGELLAR M-RING PROTEIN"/>
    <property type="match status" value="1"/>
</dbReference>
<dbReference type="PIRSF" id="PIRSF004862">
    <property type="entry name" value="FliF"/>
    <property type="match status" value="1"/>
</dbReference>
<dbReference type="InterPro" id="IPR043427">
    <property type="entry name" value="YscJ/FliF"/>
</dbReference>
<evidence type="ECO:0000256" key="1">
    <source>
        <dbReference type="ARBA" id="ARBA00003820"/>
    </source>
</evidence>
<feature type="compositionally biased region" description="Acidic residues" evidence="13">
    <location>
        <begin position="509"/>
        <end position="518"/>
    </location>
</feature>
<evidence type="ECO:0000256" key="4">
    <source>
        <dbReference type="ARBA" id="ARBA00007971"/>
    </source>
</evidence>
<evidence type="ECO:0000256" key="7">
    <source>
        <dbReference type="ARBA" id="ARBA00022692"/>
    </source>
</evidence>
<dbReference type="OrthoDB" id="8554211at2"/>
<keyword evidence="17" id="KW-0966">Cell projection</keyword>
<keyword evidence="17" id="KW-0282">Flagellum</keyword>
<organism evidence="17 18">
    <name type="scientific">Halorhodospira halochloris</name>
    <name type="common">Ectothiorhodospira halochloris</name>
    <dbReference type="NCBI Taxonomy" id="1052"/>
    <lineage>
        <taxon>Bacteria</taxon>
        <taxon>Pseudomonadati</taxon>
        <taxon>Pseudomonadota</taxon>
        <taxon>Gammaproteobacteria</taxon>
        <taxon>Chromatiales</taxon>
        <taxon>Ectothiorhodospiraceae</taxon>
        <taxon>Halorhodospira</taxon>
    </lineage>
</organism>
<accession>A0A125T2T3</accession>
<dbReference type="Gene3D" id="3.30.300.30">
    <property type="match status" value="1"/>
</dbReference>
<keyword evidence="8 14" id="KW-1133">Transmembrane helix</keyword>
<proteinExistence type="inferred from homology"/>
<feature type="region of interest" description="Disordered" evidence="13">
    <location>
        <begin position="509"/>
        <end position="557"/>
    </location>
</feature>
<comment type="similarity">
    <text evidence="4 12">Belongs to the FliF family.</text>
</comment>
<evidence type="ECO:0000259" key="15">
    <source>
        <dbReference type="Pfam" id="PF01514"/>
    </source>
</evidence>
<dbReference type="InterPro" id="IPR045851">
    <property type="entry name" value="AMP-bd_C_sf"/>
</dbReference>
<reference evidence="17" key="1">
    <citation type="submission" date="2016-02" db="EMBL/GenBank/DDBJ databases">
        <title>Halorhodospira halochloris DSM-1059 complete genome, version 2.</title>
        <authorList>
            <person name="Tsukatani Y."/>
        </authorList>
    </citation>
    <scope>NUCLEOTIDE SEQUENCE</scope>
    <source>
        <strain evidence="17">DSM 1059</strain>
    </source>
</reference>
<name>A0A125T2T3_HALHR</name>
<sequence>MAESRAMAESDGAPPPSPVENGSPESAGDEKGSSSSSGLGRLLPDNWQEWLEAWLGENPLRKLGLVAGLIGVLGLGVALFFWAQSPVELRTLYSDLDSEDASQIINALEEQGVKVDFDERTGDIQVPEGQVHRARIFLAAEGLPSRSGFGYEMLEEDPGFGVSEFMEHTRFDRAVETELARSIQALGEVRSARVHLDSPRESVFVRDRREAQASVVLELREDRELPSRQVDAIVHLVASAVSDLSHKNVSVVDHRGRLLTTDDEPTQATAAAQQHELTRRVEERIERRVEDLLKPIIGPDRVRAQVSARLNFDSRRKVEEFFDPERSAIRSEQMGERSGGGYTWPIGIPGALTNQPPGPGELDPDSPDARGSGIPFSSDETRNWEVGRTLTEAQPALGVLDRLTVGVLVDHRYVEGEEGEVVREALSDEELNRLENLVQDAVGYDAQRGDAVSLVTVPFAEIVEPPEPPPEVWEQEWVRDLIRLAVFAAIGLLIYIVAIRPIVNRVLGGEEEEEEDKDTAEGDQQALESPAGEGGGDESDVAMRLAGLGGEQLSDMRERPYEAKLQAVLELVENEPELAANAVKAWLEEEENR</sequence>
<dbReference type="GO" id="GO:0003774">
    <property type="term" value="F:cytoskeletal motor activity"/>
    <property type="evidence" value="ECO:0007669"/>
    <property type="project" value="InterPro"/>
</dbReference>
<protein>
    <recommendedName>
        <fullName evidence="5 12">Flagellar M-ring protein</fullName>
    </recommendedName>
</protein>
<evidence type="ECO:0000313" key="17">
    <source>
        <dbReference type="EMBL" id="BAU58853.1"/>
    </source>
</evidence>
<dbReference type="InterPro" id="IPR006182">
    <property type="entry name" value="FliF_N_dom"/>
</dbReference>
<dbReference type="EMBL" id="AP017372">
    <property type="protein sequence ID" value="BAU58853.1"/>
    <property type="molecule type" value="Genomic_DNA"/>
</dbReference>
<dbReference type="InterPro" id="IPR013556">
    <property type="entry name" value="Flag_M-ring_C"/>
</dbReference>
<dbReference type="GO" id="GO:0009431">
    <property type="term" value="C:bacterial-type flagellum basal body, MS ring"/>
    <property type="evidence" value="ECO:0007669"/>
    <property type="project" value="InterPro"/>
</dbReference>
<dbReference type="InterPro" id="IPR000067">
    <property type="entry name" value="FlgMring_FliF"/>
</dbReference>
<evidence type="ECO:0000256" key="5">
    <source>
        <dbReference type="ARBA" id="ARBA00017949"/>
    </source>
</evidence>
<dbReference type="Pfam" id="PF01514">
    <property type="entry name" value="YscJ_FliF"/>
    <property type="match status" value="1"/>
</dbReference>
<evidence type="ECO:0000256" key="2">
    <source>
        <dbReference type="ARBA" id="ARBA00004117"/>
    </source>
</evidence>
<keyword evidence="18" id="KW-1185">Reference proteome</keyword>
<keyword evidence="9 14" id="KW-0472">Membrane</keyword>
<comment type="subunit">
    <text evidence="11">The basal body constitutes a major portion of the flagellar organelle and consists of four rings (L,P,S, and M) mounted on a central rod. The M ring is integral to the inner membrane of the cell and may be connected to the flagellar rod via the S ring. The S (supramembrane ring) lies just distal to the M ring. The L and P rings lie in the outer membrane and the periplasmic space, respectively.</text>
</comment>